<name>A0A1H6HVR7_RUMFL</name>
<accession>A0A1H6HVR7</accession>
<dbReference type="EMBL" id="FNWV01000001">
    <property type="protein sequence ID" value="SEH38277.1"/>
    <property type="molecule type" value="Genomic_DNA"/>
</dbReference>
<dbReference type="AlphaFoldDB" id="A0A1H6HVR7"/>
<proteinExistence type="predicted"/>
<gene>
    <name evidence="1" type="ORF">SAMN02910265_00219</name>
</gene>
<organism evidence="1 2">
    <name type="scientific">Ruminococcus flavefaciens</name>
    <dbReference type="NCBI Taxonomy" id="1265"/>
    <lineage>
        <taxon>Bacteria</taxon>
        <taxon>Bacillati</taxon>
        <taxon>Bacillota</taxon>
        <taxon>Clostridia</taxon>
        <taxon>Eubacteriales</taxon>
        <taxon>Oscillospiraceae</taxon>
        <taxon>Ruminococcus</taxon>
    </lineage>
</organism>
<protein>
    <submittedName>
        <fullName evidence="1">Uncharacterized protein</fullName>
    </submittedName>
</protein>
<evidence type="ECO:0000313" key="1">
    <source>
        <dbReference type="EMBL" id="SEH38277.1"/>
    </source>
</evidence>
<reference evidence="1 2" key="1">
    <citation type="submission" date="2016-10" db="EMBL/GenBank/DDBJ databases">
        <authorList>
            <person name="de Groot N.N."/>
        </authorList>
    </citation>
    <scope>NUCLEOTIDE SEQUENCE [LARGE SCALE GENOMIC DNA]</scope>
    <source>
        <strain evidence="1 2">YAD2003</strain>
    </source>
</reference>
<sequence>PSRPTRACELKLPSVVLIANSLLSGKCGRKCLLQSTYLGRVREKNYRAIISGSVFCYFRPIKTLIETFLLNCTFEVIKIIKRGGNKFLSYSEEELIVCREWIVIFGSHCFSLIGSCTKLIHCRYHLVAYIFGFFCYSTASLEL</sequence>
<feature type="non-terminal residue" evidence="1">
    <location>
        <position position="1"/>
    </location>
</feature>
<evidence type="ECO:0000313" key="2">
    <source>
        <dbReference type="Proteomes" id="UP000183190"/>
    </source>
</evidence>
<dbReference type="Proteomes" id="UP000183190">
    <property type="component" value="Unassembled WGS sequence"/>
</dbReference>